<comment type="similarity">
    <text evidence="1">Belongs to the membrane fusion protein (MFP) (TC 8.A.1) family.</text>
</comment>
<name>A0ABX9KGK9_9FUSO</name>
<gene>
    <name evidence="3" type="ORF">DYH56_08420</name>
</gene>
<evidence type="ECO:0000313" key="3">
    <source>
        <dbReference type="EMBL" id="REI41050.1"/>
    </source>
</evidence>
<dbReference type="PANTHER" id="PTHR30469">
    <property type="entry name" value="MULTIDRUG RESISTANCE PROTEIN MDTA"/>
    <property type="match status" value="1"/>
</dbReference>
<dbReference type="InterPro" id="IPR058792">
    <property type="entry name" value="Beta-barrel_RND_2"/>
</dbReference>
<dbReference type="Gene3D" id="2.40.420.20">
    <property type="match status" value="1"/>
</dbReference>
<evidence type="ECO:0000259" key="2">
    <source>
        <dbReference type="Pfam" id="PF25954"/>
    </source>
</evidence>
<reference evidence="3 4" key="1">
    <citation type="submission" date="2018-08" db="EMBL/GenBank/DDBJ databases">
        <title>Draft genome sequence of Psychrilyobacter sp. strain SD5 isolated from Black Sea water.</title>
        <authorList>
            <person name="Yadav S."/>
            <person name="Villanueva L."/>
            <person name="Damste J.S.S."/>
        </authorList>
    </citation>
    <scope>NUCLEOTIDE SEQUENCE [LARGE SCALE GENOMIC DNA]</scope>
    <source>
        <strain evidence="3 4">SD5</strain>
    </source>
</reference>
<feature type="domain" description="CusB-like beta-barrel" evidence="2">
    <location>
        <begin position="237"/>
        <end position="281"/>
    </location>
</feature>
<keyword evidence="4" id="KW-1185">Reference proteome</keyword>
<dbReference type="Gene3D" id="2.40.30.170">
    <property type="match status" value="1"/>
</dbReference>
<dbReference type="Proteomes" id="UP000263486">
    <property type="component" value="Unassembled WGS sequence"/>
</dbReference>
<dbReference type="RefSeq" id="WP_114642408.1">
    <property type="nucleotide sequence ID" value="NZ_JAACIO010000014.1"/>
</dbReference>
<dbReference type="NCBIfam" id="TIGR01730">
    <property type="entry name" value="RND_mfp"/>
    <property type="match status" value="1"/>
</dbReference>
<dbReference type="PANTHER" id="PTHR30469:SF33">
    <property type="entry name" value="SLR1207 PROTEIN"/>
    <property type="match status" value="1"/>
</dbReference>
<proteinExistence type="inferred from homology"/>
<dbReference type="EMBL" id="QUAJ01000013">
    <property type="protein sequence ID" value="REI41050.1"/>
    <property type="molecule type" value="Genomic_DNA"/>
</dbReference>
<protein>
    <submittedName>
        <fullName evidence="3">Efflux RND transporter periplasmic adaptor subunit</fullName>
    </submittedName>
</protein>
<dbReference type="SUPFAM" id="SSF111369">
    <property type="entry name" value="HlyD-like secretion proteins"/>
    <property type="match status" value="1"/>
</dbReference>
<dbReference type="PROSITE" id="PS51257">
    <property type="entry name" value="PROKAR_LIPOPROTEIN"/>
    <property type="match status" value="1"/>
</dbReference>
<dbReference type="Gene3D" id="1.10.287.470">
    <property type="entry name" value="Helix hairpin bin"/>
    <property type="match status" value="1"/>
</dbReference>
<dbReference type="InterPro" id="IPR006143">
    <property type="entry name" value="RND_pump_MFP"/>
</dbReference>
<evidence type="ECO:0000313" key="4">
    <source>
        <dbReference type="Proteomes" id="UP000263486"/>
    </source>
</evidence>
<comment type="caution">
    <text evidence="3">The sequence shown here is derived from an EMBL/GenBank/DDBJ whole genome shotgun (WGS) entry which is preliminary data.</text>
</comment>
<organism evidence="3 4">
    <name type="scientific">Psychrilyobacter piezotolerans</name>
    <dbReference type="NCBI Taxonomy" id="2293438"/>
    <lineage>
        <taxon>Bacteria</taxon>
        <taxon>Fusobacteriati</taxon>
        <taxon>Fusobacteriota</taxon>
        <taxon>Fusobacteriia</taxon>
        <taxon>Fusobacteriales</taxon>
        <taxon>Fusobacteriaceae</taxon>
        <taxon>Psychrilyobacter</taxon>
    </lineage>
</organism>
<dbReference type="Pfam" id="PF25954">
    <property type="entry name" value="Beta-barrel_RND_2"/>
    <property type="match status" value="1"/>
</dbReference>
<evidence type="ECO:0000256" key="1">
    <source>
        <dbReference type="ARBA" id="ARBA00009477"/>
    </source>
</evidence>
<accession>A0ABX9KGK9</accession>
<dbReference type="Gene3D" id="2.40.50.100">
    <property type="match status" value="1"/>
</dbReference>
<sequence>MNKIMKQMAILLVGLSLVACGKKEEIVKGKEEINYKNVKVVDADLSHINKVSVSSGSLDSINEMEEITKTRVDVIKINYKNGDKVRVGDVVLVLENQDVKSAYLDSKARVISAKADYETQKTTYNKYEILYNEKLISEEEFLNIKNKLASSEGTYRSAVAALLKNEKDYNDLTVKAKINGTIADLDLKLYQKIEKEQPLFKVVDNDSLRILSGVSSQDVIGLKTEATANIYVEDSLEPVQGSLYEINPIANSSTRKFEVKIKIENEDSKYKQGMFAKVELYTGKKEGILVPKKAVIVEELYSYIFVVDKENIESENYIVKETNERLVARKIRVNVGISNGENCEVISSDLKESNKVVVAGQYSLNDGDYIKEEN</sequence>